<evidence type="ECO:0000259" key="4">
    <source>
        <dbReference type="Pfam" id="PF08245"/>
    </source>
</evidence>
<evidence type="ECO:0000256" key="3">
    <source>
        <dbReference type="ARBA" id="ARBA00022840"/>
    </source>
</evidence>
<dbReference type="SUPFAM" id="SSF53623">
    <property type="entry name" value="MurD-like peptide ligases, catalytic domain"/>
    <property type="match status" value="1"/>
</dbReference>
<dbReference type="GO" id="GO:0008360">
    <property type="term" value="P:regulation of cell shape"/>
    <property type="evidence" value="ECO:0007669"/>
    <property type="project" value="InterPro"/>
</dbReference>
<dbReference type="InterPro" id="IPR013221">
    <property type="entry name" value="Mur_ligase_cen"/>
</dbReference>
<dbReference type="InterPro" id="IPR036565">
    <property type="entry name" value="Mur-like_cat_sf"/>
</dbReference>
<feature type="domain" description="Mur ligase central" evidence="4">
    <location>
        <begin position="100"/>
        <end position="161"/>
    </location>
</feature>
<dbReference type="InterPro" id="IPR005762">
    <property type="entry name" value="MurD"/>
</dbReference>
<proteinExistence type="predicted"/>
<dbReference type="AlphaFoldDB" id="A0A381ZFU0"/>
<dbReference type="EMBL" id="UINC01020995">
    <property type="protein sequence ID" value="SVA87617.1"/>
    <property type="molecule type" value="Genomic_DNA"/>
</dbReference>
<dbReference type="PANTHER" id="PTHR43692">
    <property type="entry name" value="UDP-N-ACETYLMURAMOYLALANINE--D-GLUTAMATE LIGASE"/>
    <property type="match status" value="1"/>
</dbReference>
<keyword evidence="2" id="KW-0547">Nucleotide-binding</keyword>
<dbReference type="GO" id="GO:0051301">
    <property type="term" value="P:cell division"/>
    <property type="evidence" value="ECO:0007669"/>
    <property type="project" value="InterPro"/>
</dbReference>
<feature type="non-terminal residue" evidence="5">
    <location>
        <position position="167"/>
    </location>
</feature>
<dbReference type="SUPFAM" id="SSF51984">
    <property type="entry name" value="MurCD N-terminal domain"/>
    <property type="match status" value="1"/>
</dbReference>
<dbReference type="PANTHER" id="PTHR43692:SF1">
    <property type="entry name" value="UDP-N-ACETYLMURAMOYLALANINE--D-GLUTAMATE LIGASE"/>
    <property type="match status" value="1"/>
</dbReference>
<reference evidence="5" key="1">
    <citation type="submission" date="2018-05" db="EMBL/GenBank/DDBJ databases">
        <authorList>
            <person name="Lanie J.A."/>
            <person name="Ng W.-L."/>
            <person name="Kazmierczak K.M."/>
            <person name="Andrzejewski T.M."/>
            <person name="Davidsen T.M."/>
            <person name="Wayne K.J."/>
            <person name="Tettelin H."/>
            <person name="Glass J.I."/>
            <person name="Rusch D."/>
            <person name="Podicherti R."/>
            <person name="Tsui H.-C.T."/>
            <person name="Winkler M.E."/>
        </authorList>
    </citation>
    <scope>NUCLEOTIDE SEQUENCE</scope>
</reference>
<dbReference type="Pfam" id="PF08245">
    <property type="entry name" value="Mur_ligase_M"/>
    <property type="match status" value="1"/>
</dbReference>
<dbReference type="GO" id="GO:0005737">
    <property type="term" value="C:cytoplasm"/>
    <property type="evidence" value="ECO:0007669"/>
    <property type="project" value="InterPro"/>
</dbReference>
<dbReference type="Gene3D" id="3.40.1190.10">
    <property type="entry name" value="Mur-like, catalytic domain"/>
    <property type="match status" value="1"/>
</dbReference>
<keyword evidence="3" id="KW-0067">ATP-binding</keyword>
<dbReference type="Gene3D" id="3.40.50.720">
    <property type="entry name" value="NAD(P)-binding Rossmann-like Domain"/>
    <property type="match status" value="1"/>
</dbReference>
<evidence type="ECO:0000256" key="1">
    <source>
        <dbReference type="ARBA" id="ARBA00022598"/>
    </source>
</evidence>
<keyword evidence="1" id="KW-0436">Ligase</keyword>
<dbReference type="GO" id="GO:0005524">
    <property type="term" value="F:ATP binding"/>
    <property type="evidence" value="ECO:0007669"/>
    <property type="project" value="UniProtKB-KW"/>
</dbReference>
<protein>
    <recommendedName>
        <fullName evidence="4">Mur ligase central domain-containing protein</fullName>
    </recommendedName>
</protein>
<gene>
    <name evidence="5" type="ORF">METZ01_LOCUS140471</name>
</gene>
<accession>A0A381ZFU0</accession>
<evidence type="ECO:0000256" key="2">
    <source>
        <dbReference type="ARBA" id="ARBA00022741"/>
    </source>
</evidence>
<organism evidence="5">
    <name type="scientific">marine metagenome</name>
    <dbReference type="NCBI Taxonomy" id="408172"/>
    <lineage>
        <taxon>unclassified sequences</taxon>
        <taxon>metagenomes</taxon>
        <taxon>ecological metagenomes</taxon>
    </lineage>
</organism>
<name>A0A381ZFU0_9ZZZZ</name>
<sequence>MGESGKAAAGLANYLGARVFVSDTGSNQKISEYAMDLMHQLIACETGLHSNRIYEADLWVISPGVPKNADIIKVAKEKNIPIVSEIEFASWFTESPIIAVTGSNGKTTTVNILAEMCQTDDHSSVLAGNVGMPFSEKMLDELMNPNPKTIYVLEISSFQMEFIQNFC</sequence>
<dbReference type="GO" id="GO:0008764">
    <property type="term" value="F:UDP-N-acetylmuramoylalanine-D-glutamate ligase activity"/>
    <property type="evidence" value="ECO:0007669"/>
    <property type="project" value="InterPro"/>
</dbReference>
<evidence type="ECO:0000313" key="5">
    <source>
        <dbReference type="EMBL" id="SVA87617.1"/>
    </source>
</evidence>